<keyword evidence="2" id="KW-1185">Reference proteome</keyword>
<comment type="caution">
    <text evidence="1">The sequence shown here is derived from an EMBL/GenBank/DDBJ whole genome shotgun (WGS) entry which is preliminary data.</text>
</comment>
<evidence type="ECO:0000313" key="1">
    <source>
        <dbReference type="EMBL" id="GFR02873.1"/>
    </source>
</evidence>
<dbReference type="AlphaFoldDB" id="A0A8X6IX81"/>
<name>A0A8X6IX81_TRICU</name>
<protein>
    <submittedName>
        <fullName evidence="1">Uncharacterized protein</fullName>
    </submittedName>
</protein>
<dbReference type="OrthoDB" id="6579350at2759"/>
<sequence>MREICALEMDEKERKQIGDKGLIVELDESLFVKEKITLGVYYHSNGFSAEFAEKRKRLFWLLYLTEAPLPSWKKFAKYQERKHYLFGLLERIQDK</sequence>
<organism evidence="1 2">
    <name type="scientific">Trichonephila clavata</name>
    <name type="common">Joro spider</name>
    <name type="synonym">Nephila clavata</name>
    <dbReference type="NCBI Taxonomy" id="2740835"/>
    <lineage>
        <taxon>Eukaryota</taxon>
        <taxon>Metazoa</taxon>
        <taxon>Ecdysozoa</taxon>
        <taxon>Arthropoda</taxon>
        <taxon>Chelicerata</taxon>
        <taxon>Arachnida</taxon>
        <taxon>Araneae</taxon>
        <taxon>Araneomorphae</taxon>
        <taxon>Entelegynae</taxon>
        <taxon>Araneoidea</taxon>
        <taxon>Nephilidae</taxon>
        <taxon>Trichonephila</taxon>
    </lineage>
</organism>
<proteinExistence type="predicted"/>
<gene>
    <name evidence="1" type="ORF">TNCT_685881</name>
</gene>
<dbReference type="EMBL" id="BMAO01035306">
    <property type="protein sequence ID" value="GFR02873.1"/>
    <property type="molecule type" value="Genomic_DNA"/>
</dbReference>
<evidence type="ECO:0000313" key="2">
    <source>
        <dbReference type="Proteomes" id="UP000887116"/>
    </source>
</evidence>
<accession>A0A8X6IX81</accession>
<reference evidence="1" key="1">
    <citation type="submission" date="2020-07" db="EMBL/GenBank/DDBJ databases">
        <title>Multicomponent nature underlies the extraordinary mechanical properties of spider dragline silk.</title>
        <authorList>
            <person name="Kono N."/>
            <person name="Nakamura H."/>
            <person name="Mori M."/>
            <person name="Yoshida Y."/>
            <person name="Ohtoshi R."/>
            <person name="Malay A.D."/>
            <person name="Moran D.A.P."/>
            <person name="Tomita M."/>
            <person name="Numata K."/>
            <person name="Arakawa K."/>
        </authorList>
    </citation>
    <scope>NUCLEOTIDE SEQUENCE</scope>
</reference>
<dbReference type="Proteomes" id="UP000887116">
    <property type="component" value="Unassembled WGS sequence"/>
</dbReference>